<evidence type="ECO:0000256" key="3">
    <source>
        <dbReference type="ARBA" id="ARBA00022603"/>
    </source>
</evidence>
<dbReference type="Gene3D" id="3.40.50.150">
    <property type="entry name" value="Vaccinia Virus protein VP39"/>
    <property type="match status" value="1"/>
</dbReference>
<proteinExistence type="inferred from homology"/>
<keyword evidence="5" id="KW-0949">S-adenosyl-L-methionine</keyword>
<keyword evidence="4" id="KW-0808">Transferase</keyword>
<dbReference type="GO" id="GO:0030735">
    <property type="term" value="F:carnosine N-methyltransferase activity"/>
    <property type="evidence" value="ECO:0007669"/>
    <property type="project" value="UniProtKB-EC"/>
</dbReference>
<dbReference type="EMBL" id="JANCYU010000028">
    <property type="protein sequence ID" value="KAK4525150.1"/>
    <property type="molecule type" value="Genomic_DNA"/>
</dbReference>
<dbReference type="AlphaFoldDB" id="A0AAV9ICF1"/>
<dbReference type="Pfam" id="PF07942">
    <property type="entry name" value="CARME"/>
    <property type="match status" value="1"/>
</dbReference>
<gene>
    <name evidence="7" type="ORF">GAYE_SCF08G3056</name>
</gene>
<evidence type="ECO:0000256" key="2">
    <source>
        <dbReference type="ARBA" id="ARBA00012003"/>
    </source>
</evidence>
<reference evidence="7 8" key="1">
    <citation type="submission" date="2022-07" db="EMBL/GenBank/DDBJ databases">
        <title>Genome-wide signatures of adaptation to extreme environments.</title>
        <authorList>
            <person name="Cho C.H."/>
            <person name="Yoon H.S."/>
        </authorList>
    </citation>
    <scope>NUCLEOTIDE SEQUENCE [LARGE SCALE GENOMIC DNA]</scope>
    <source>
        <strain evidence="7 8">108.79 E11</strain>
    </source>
</reference>
<evidence type="ECO:0000256" key="6">
    <source>
        <dbReference type="SAM" id="MobiDB-lite"/>
    </source>
</evidence>
<evidence type="ECO:0000313" key="7">
    <source>
        <dbReference type="EMBL" id="KAK4525150.1"/>
    </source>
</evidence>
<feature type="region of interest" description="Disordered" evidence="6">
    <location>
        <begin position="1"/>
        <end position="42"/>
    </location>
</feature>
<accession>A0AAV9ICF1</accession>
<name>A0AAV9ICF1_9RHOD</name>
<dbReference type="GO" id="GO:0032259">
    <property type="term" value="P:methylation"/>
    <property type="evidence" value="ECO:0007669"/>
    <property type="project" value="UniProtKB-KW"/>
</dbReference>
<evidence type="ECO:0000256" key="1">
    <source>
        <dbReference type="ARBA" id="ARBA00010086"/>
    </source>
</evidence>
<evidence type="ECO:0000313" key="8">
    <source>
        <dbReference type="Proteomes" id="UP001300502"/>
    </source>
</evidence>
<evidence type="ECO:0000256" key="4">
    <source>
        <dbReference type="ARBA" id="ARBA00022679"/>
    </source>
</evidence>
<comment type="caution">
    <text evidence="7">The sequence shown here is derived from an EMBL/GenBank/DDBJ whole genome shotgun (WGS) entry which is preliminary data.</text>
</comment>
<dbReference type="SMART" id="SM01296">
    <property type="entry name" value="N2227"/>
    <property type="match status" value="1"/>
</dbReference>
<dbReference type="InterPro" id="IPR012901">
    <property type="entry name" value="CARME"/>
</dbReference>
<evidence type="ECO:0000256" key="5">
    <source>
        <dbReference type="ARBA" id="ARBA00022691"/>
    </source>
</evidence>
<protein>
    <recommendedName>
        <fullName evidence="2">carnosine N-methyltransferase</fullName>
        <ecNumber evidence="2">2.1.1.22</ecNumber>
    </recommendedName>
</protein>
<keyword evidence="8" id="KW-1185">Reference proteome</keyword>
<sequence length="426" mass="49547">MADRRTIQVSRDGSSKRKKESLWSPPVVTNQNEEESYIHSSAAPLSDPEEVRHIQRVILAFRRYLNVSLARMDRRKRDFLCLSDELQSWVPTYIQNLEQGKEAIRKNDKLLRYILSTVENFESFRAEEQHGSNLTDSDKAVRYTLECYESDIEKVRSVLLHIMRDWSKLGEPEREECYQPLINATRKEFERYCNSAEVDPASFRVLVPGAGLGRLAWELAREGFQVQGNDFTYYSLFSSNYILNYIMEDTQVEGMEFYPFIHQTTNVVDSADILSPVYIPDVDTRQLPSFSNFSMVAGDFVEVYGCKHQAEQWDCVVTCFFMDTAHNILEYINVIKTILKPGGAWLNLGPLLYHYADTEDEPSIEISLEELRRVIRMFFDIEFEEMRTCSYTRNPRSMLELRYRCSFFVAHKKRATNLSNSGVADG</sequence>
<organism evidence="7 8">
    <name type="scientific">Galdieria yellowstonensis</name>
    <dbReference type="NCBI Taxonomy" id="3028027"/>
    <lineage>
        <taxon>Eukaryota</taxon>
        <taxon>Rhodophyta</taxon>
        <taxon>Bangiophyceae</taxon>
        <taxon>Galdieriales</taxon>
        <taxon>Galdieriaceae</taxon>
        <taxon>Galdieria</taxon>
    </lineage>
</organism>
<comment type="similarity">
    <text evidence="1">Belongs to the carnosine N-methyltransferase family.</text>
</comment>
<dbReference type="PANTHER" id="PTHR12303">
    <property type="entry name" value="CARNOSINE N-METHYLTRANSFERASE"/>
    <property type="match status" value="1"/>
</dbReference>
<dbReference type="SUPFAM" id="SSF53335">
    <property type="entry name" value="S-adenosyl-L-methionine-dependent methyltransferases"/>
    <property type="match status" value="1"/>
</dbReference>
<dbReference type="PANTHER" id="PTHR12303:SF6">
    <property type="entry name" value="CARNOSINE N-METHYLTRANSFERASE"/>
    <property type="match status" value="1"/>
</dbReference>
<dbReference type="InterPro" id="IPR029063">
    <property type="entry name" value="SAM-dependent_MTases_sf"/>
</dbReference>
<keyword evidence="3" id="KW-0489">Methyltransferase</keyword>
<dbReference type="EC" id="2.1.1.22" evidence="2"/>
<dbReference type="Proteomes" id="UP001300502">
    <property type="component" value="Unassembled WGS sequence"/>
</dbReference>